<feature type="domain" description="YrdC-like" evidence="1">
    <location>
        <begin position="16"/>
        <end position="215"/>
    </location>
</feature>
<feature type="non-terminal residue" evidence="2">
    <location>
        <position position="1"/>
    </location>
</feature>
<dbReference type="InterPro" id="IPR017945">
    <property type="entry name" value="DHBP_synth_RibB-like_a/b_dom"/>
</dbReference>
<dbReference type="AlphaFoldDB" id="A0A382FFG2"/>
<organism evidence="2">
    <name type="scientific">marine metagenome</name>
    <dbReference type="NCBI Taxonomy" id="408172"/>
    <lineage>
        <taxon>unclassified sequences</taxon>
        <taxon>metagenomes</taxon>
        <taxon>ecological metagenomes</taxon>
    </lineage>
</organism>
<dbReference type="SUPFAM" id="SSF55821">
    <property type="entry name" value="YrdC/RibB"/>
    <property type="match status" value="1"/>
</dbReference>
<evidence type="ECO:0000313" key="2">
    <source>
        <dbReference type="EMBL" id="SVB61379.1"/>
    </source>
</evidence>
<gene>
    <name evidence="2" type="ORF">METZ01_LOCUS214233</name>
</gene>
<reference evidence="2" key="1">
    <citation type="submission" date="2018-05" db="EMBL/GenBank/DDBJ databases">
        <authorList>
            <person name="Lanie J.A."/>
            <person name="Ng W.-L."/>
            <person name="Kazmierczak K.M."/>
            <person name="Andrzejewski T.M."/>
            <person name="Davidsen T.M."/>
            <person name="Wayne K.J."/>
            <person name="Tettelin H."/>
            <person name="Glass J.I."/>
            <person name="Rusch D."/>
            <person name="Podicherti R."/>
            <person name="Tsui H.-C.T."/>
            <person name="Winkler M.E."/>
        </authorList>
    </citation>
    <scope>NUCLEOTIDE SEQUENCE</scope>
</reference>
<dbReference type="GO" id="GO:0003725">
    <property type="term" value="F:double-stranded RNA binding"/>
    <property type="evidence" value="ECO:0007669"/>
    <property type="project" value="InterPro"/>
</dbReference>
<accession>A0A382FFG2</accession>
<dbReference type="InterPro" id="IPR006070">
    <property type="entry name" value="Sua5-like_dom"/>
</dbReference>
<protein>
    <recommendedName>
        <fullName evidence="1">YrdC-like domain-containing protein</fullName>
    </recommendedName>
</protein>
<name>A0A382FFG2_9ZZZZ</name>
<dbReference type="Pfam" id="PF01300">
    <property type="entry name" value="Sua5_yciO_yrdC"/>
    <property type="match status" value="1"/>
</dbReference>
<sequence>HVERRTHDPVSPNYLRDDVTKLLNTLGSGGVAIAPLDVAYAILAATPQGIRRIFDAKSRSYEKPSGMFGNINMSAALHIMDTDRHAMVQQMVEAVGLPFSVVAPFREDHTFLAKVDPFVLQSSSKAGTLDMLLNAGQMHDEIARQALERNMPVFGSSANLSLLGSKYRLVDIDAVVREAADIAFDYGLSQYANHQGRSSTIIDFRDFSVIRVGVQYQRLAGAFKDRFDVTLKDQTA</sequence>
<dbReference type="EMBL" id="UINC01049508">
    <property type="protein sequence ID" value="SVB61379.1"/>
    <property type="molecule type" value="Genomic_DNA"/>
</dbReference>
<dbReference type="Gene3D" id="3.90.870.10">
    <property type="entry name" value="DHBP synthase"/>
    <property type="match status" value="1"/>
</dbReference>
<evidence type="ECO:0000259" key="1">
    <source>
        <dbReference type="PROSITE" id="PS51163"/>
    </source>
</evidence>
<proteinExistence type="predicted"/>
<dbReference type="PROSITE" id="PS51163">
    <property type="entry name" value="YRDC"/>
    <property type="match status" value="1"/>
</dbReference>